<reference evidence="2" key="1">
    <citation type="submission" date="2020-02" db="EMBL/GenBank/DDBJ databases">
        <authorList>
            <person name="Meier V. D."/>
        </authorList>
    </citation>
    <scope>NUCLEOTIDE SEQUENCE</scope>
    <source>
        <strain evidence="2">AVDCRST_MAG10</strain>
    </source>
</reference>
<feature type="compositionally biased region" description="Low complexity" evidence="1">
    <location>
        <begin position="19"/>
        <end position="28"/>
    </location>
</feature>
<feature type="region of interest" description="Disordered" evidence="1">
    <location>
        <begin position="1"/>
        <end position="54"/>
    </location>
</feature>
<organism evidence="2">
    <name type="scientific">uncultured Acidimicrobiales bacterium</name>
    <dbReference type="NCBI Taxonomy" id="310071"/>
    <lineage>
        <taxon>Bacteria</taxon>
        <taxon>Bacillati</taxon>
        <taxon>Actinomycetota</taxon>
        <taxon>Acidimicrobiia</taxon>
        <taxon>Acidimicrobiales</taxon>
        <taxon>environmental samples</taxon>
    </lineage>
</organism>
<evidence type="ECO:0000256" key="1">
    <source>
        <dbReference type="SAM" id="MobiDB-lite"/>
    </source>
</evidence>
<feature type="non-terminal residue" evidence="2">
    <location>
        <position position="54"/>
    </location>
</feature>
<feature type="compositionally biased region" description="Polar residues" evidence="1">
    <location>
        <begin position="40"/>
        <end position="54"/>
    </location>
</feature>
<sequence length="54" mass="5679">DRPAGTSHRHRAGQGLQAGGDPAAAPRSPGRRPGRRRANQRSTAAGTQRRTPVV</sequence>
<feature type="non-terminal residue" evidence="2">
    <location>
        <position position="1"/>
    </location>
</feature>
<feature type="compositionally biased region" description="Basic residues" evidence="1">
    <location>
        <begin position="29"/>
        <end position="39"/>
    </location>
</feature>
<dbReference type="EMBL" id="CADCTB010000039">
    <property type="protein sequence ID" value="CAA9219705.1"/>
    <property type="molecule type" value="Genomic_DNA"/>
</dbReference>
<gene>
    <name evidence="2" type="ORF">AVDCRST_MAG10-602</name>
</gene>
<proteinExistence type="predicted"/>
<dbReference type="AlphaFoldDB" id="A0A6J4HCM8"/>
<evidence type="ECO:0000313" key="2">
    <source>
        <dbReference type="EMBL" id="CAA9219705.1"/>
    </source>
</evidence>
<name>A0A6J4HCM8_9ACTN</name>
<protein>
    <submittedName>
        <fullName evidence="2">Uncharacterized protein</fullName>
    </submittedName>
</protein>
<accession>A0A6J4HCM8</accession>